<sequence>MIHRENNYFLFPCLSTVQTIFAKRRQINQRNRNNTFWLSGLLVCEHCGKPLVEHTIKRKQLKTGYYNCETCKYYLRQDKVEDIVMEMVKNTPMSKAYIKSLQNFLQSFTENHTVSIKQYDKELLQVEKKIGNIRQAIEDGMYSRELKDRMEELELQKQTIIEEIESIQRTKEKIAYGEDEIQAQLASSREDLDDEDLAVRKNTAKIIISRIEANREKELKVYINTLQAYGLGGAGSPSYVFLLLLKNRRYVFRN</sequence>
<dbReference type="PANTHER" id="PTHR30461">
    <property type="entry name" value="DNA-INVERTASE FROM LAMBDOID PROPHAGE"/>
    <property type="match status" value="1"/>
</dbReference>
<feature type="domain" description="Recombinase zinc beta ribbon" evidence="5">
    <location>
        <begin position="37"/>
        <end position="89"/>
    </location>
</feature>
<dbReference type="InterPro" id="IPR025827">
    <property type="entry name" value="Zn_ribbon_recom_dom"/>
</dbReference>
<keyword evidence="1" id="KW-0238">DNA-binding</keyword>
<dbReference type="GO" id="GO:0000150">
    <property type="term" value="F:DNA strand exchange activity"/>
    <property type="evidence" value="ECO:0007669"/>
    <property type="project" value="TreeGrafter"/>
</dbReference>
<keyword evidence="2" id="KW-0233">DNA recombination</keyword>
<feature type="transmembrane region" description="Helical" evidence="4">
    <location>
        <begin position="226"/>
        <end position="245"/>
    </location>
</feature>
<proteinExistence type="predicted"/>
<evidence type="ECO:0000256" key="4">
    <source>
        <dbReference type="SAM" id="Phobius"/>
    </source>
</evidence>
<dbReference type="InterPro" id="IPR050639">
    <property type="entry name" value="SSR_resolvase"/>
</dbReference>
<keyword evidence="4" id="KW-1133">Transmembrane helix</keyword>
<evidence type="ECO:0000256" key="1">
    <source>
        <dbReference type="ARBA" id="ARBA00023125"/>
    </source>
</evidence>
<evidence type="ECO:0000256" key="3">
    <source>
        <dbReference type="SAM" id="Coils"/>
    </source>
</evidence>
<organism evidence="6">
    <name type="scientific">Candidatus Atribacter allofermentans</name>
    <dbReference type="NCBI Taxonomy" id="1852833"/>
    <lineage>
        <taxon>Bacteria</taxon>
        <taxon>Pseudomonadati</taxon>
        <taxon>Atribacterota</taxon>
        <taxon>Atribacteria</taxon>
        <taxon>Atribacterales</taxon>
        <taxon>Atribacteraceae</taxon>
        <taxon>Atribacter</taxon>
    </lineage>
</organism>
<keyword evidence="3" id="KW-0175">Coiled coil</keyword>
<feature type="coiled-coil region" evidence="3">
    <location>
        <begin position="116"/>
        <end position="170"/>
    </location>
</feature>
<evidence type="ECO:0000259" key="5">
    <source>
        <dbReference type="Pfam" id="PF13408"/>
    </source>
</evidence>
<dbReference type="PANTHER" id="PTHR30461:SF2">
    <property type="entry name" value="SERINE RECOMBINASE PINE-RELATED"/>
    <property type="match status" value="1"/>
</dbReference>
<accession>A0A1V5SL63</accession>
<dbReference type="GO" id="GO:0003677">
    <property type="term" value="F:DNA binding"/>
    <property type="evidence" value="ECO:0007669"/>
    <property type="project" value="UniProtKB-KW"/>
</dbReference>
<name>A0A1V5SL63_9BACT</name>
<evidence type="ECO:0000313" key="6">
    <source>
        <dbReference type="EMBL" id="OQA54941.1"/>
    </source>
</evidence>
<dbReference type="Proteomes" id="UP000485569">
    <property type="component" value="Unassembled WGS sequence"/>
</dbReference>
<evidence type="ECO:0000256" key="2">
    <source>
        <dbReference type="ARBA" id="ARBA00023172"/>
    </source>
</evidence>
<reference evidence="6" key="1">
    <citation type="submission" date="2017-02" db="EMBL/GenBank/DDBJ databases">
        <title>Delving into the versatile metabolic prowess of the omnipresent phylum Bacteroidetes.</title>
        <authorList>
            <person name="Nobu M.K."/>
            <person name="Mei R."/>
            <person name="Narihiro T."/>
            <person name="Kuroda K."/>
            <person name="Liu W.-T."/>
        </authorList>
    </citation>
    <scope>NUCLEOTIDE SEQUENCE</scope>
    <source>
        <strain evidence="6">ADurb.Bin276</strain>
    </source>
</reference>
<dbReference type="AlphaFoldDB" id="A0A1V5SL63"/>
<protein>
    <recommendedName>
        <fullName evidence="5">Recombinase zinc beta ribbon domain-containing protein</fullName>
    </recommendedName>
</protein>
<dbReference type="EMBL" id="MWBQ01000188">
    <property type="protein sequence ID" value="OQA54941.1"/>
    <property type="molecule type" value="Genomic_DNA"/>
</dbReference>
<dbReference type="Pfam" id="PF13408">
    <property type="entry name" value="Zn_ribbon_recom"/>
    <property type="match status" value="1"/>
</dbReference>
<keyword evidence="4" id="KW-0472">Membrane</keyword>
<keyword evidence="4" id="KW-0812">Transmembrane</keyword>
<comment type="caution">
    <text evidence="6">The sequence shown here is derived from an EMBL/GenBank/DDBJ whole genome shotgun (WGS) entry which is preliminary data.</text>
</comment>
<gene>
    <name evidence="6" type="ORF">BWY41_01815</name>
</gene>